<keyword evidence="2" id="KW-0285">Flavoprotein</keyword>
<dbReference type="PRINTS" id="PR00368">
    <property type="entry name" value="FADPNR"/>
</dbReference>
<evidence type="ECO:0000313" key="7">
    <source>
        <dbReference type="Proteomes" id="UP001176021"/>
    </source>
</evidence>
<dbReference type="InterPro" id="IPR036188">
    <property type="entry name" value="FAD/NAD-bd_sf"/>
</dbReference>
<organism evidence="6 7">
    <name type="scientific">Desulfosporosinus nitroreducens</name>
    <dbReference type="NCBI Taxonomy" id="2018668"/>
    <lineage>
        <taxon>Bacteria</taxon>
        <taxon>Bacillati</taxon>
        <taxon>Bacillota</taxon>
        <taxon>Clostridia</taxon>
        <taxon>Eubacteriales</taxon>
        <taxon>Desulfitobacteriaceae</taxon>
        <taxon>Desulfosporosinus</taxon>
    </lineage>
</organism>
<reference evidence="6" key="1">
    <citation type="submission" date="2022-05" db="EMBL/GenBank/DDBJ databases">
        <title>Expanded diversity of anoxic marine methylotrophy in a Black Sea sulfate reducing microorganism.</title>
        <authorList>
            <person name="Fischer P.Q."/>
            <person name="Stams A.J.M."/>
            <person name="Villanueva L."/>
            <person name="Sousa D.Z."/>
        </authorList>
    </citation>
    <scope>NUCLEOTIDE SEQUENCE</scope>
    <source>
        <strain evidence="6">P130</strain>
    </source>
</reference>
<dbReference type="NCBIfam" id="TIGR00275">
    <property type="entry name" value="aminoacetone oxidase family FAD-binding enzyme"/>
    <property type="match status" value="1"/>
</dbReference>
<evidence type="ECO:0000256" key="3">
    <source>
        <dbReference type="ARBA" id="ARBA00022827"/>
    </source>
</evidence>
<keyword evidence="3" id="KW-0274">FAD</keyword>
<evidence type="ECO:0000259" key="5">
    <source>
        <dbReference type="Pfam" id="PF22780"/>
    </source>
</evidence>
<name>A0ABT8QPE4_9FIRM</name>
<keyword evidence="7" id="KW-1185">Reference proteome</keyword>
<dbReference type="Gene3D" id="1.10.8.260">
    <property type="entry name" value="HI0933 insert domain-like"/>
    <property type="match status" value="1"/>
</dbReference>
<evidence type="ECO:0000259" key="4">
    <source>
        <dbReference type="Pfam" id="PF03486"/>
    </source>
</evidence>
<dbReference type="Proteomes" id="UP001176021">
    <property type="component" value="Unassembled WGS sequence"/>
</dbReference>
<dbReference type="Gene3D" id="3.50.50.60">
    <property type="entry name" value="FAD/NAD(P)-binding domain"/>
    <property type="match status" value="1"/>
</dbReference>
<dbReference type="RefSeq" id="WP_302048553.1">
    <property type="nucleotide sequence ID" value="NZ_JAMJEV010000006.1"/>
</dbReference>
<evidence type="ECO:0000256" key="2">
    <source>
        <dbReference type="ARBA" id="ARBA00022630"/>
    </source>
</evidence>
<comment type="caution">
    <text evidence="6">The sequence shown here is derived from an EMBL/GenBank/DDBJ whole genome shotgun (WGS) entry which is preliminary data.</text>
</comment>
<proteinExistence type="predicted"/>
<feature type="domain" description="RsdA/BaiN/AoA(So)-like insert" evidence="5">
    <location>
        <begin position="192"/>
        <end position="355"/>
    </location>
</feature>
<evidence type="ECO:0000256" key="1">
    <source>
        <dbReference type="ARBA" id="ARBA00001974"/>
    </source>
</evidence>
<evidence type="ECO:0000313" key="6">
    <source>
        <dbReference type="EMBL" id="MDO0823000.1"/>
    </source>
</evidence>
<sequence>MNEYQVIVVGGGAAGMMAAGQAARGGAKVLLLEKKERLGRKIAISGKGRCNITNVENVSDFISHYPGNGRFLHGILRDFDNVALREFFASYGVETKVERGGRVFPVSDDAEKIVDALVTFLKNKGVTIKSGIAVEEVLVENGQVTGVRGNGQRYLAPRVVVCTGGSSYPATGSNGDGFRFARKLGHSVITPRPALVPLKTAEDWVKELQGLALRNVEASLWIGGKKQIAEFGEMLFTHFGVSGPIILTLSRQAGDALREGKQVELRINLKPALSAEQLDLRVQRDFQKYSNKQSKNALEDLLPQSLIPVLIRLGGINPEGVVHQISREERKSLVKLLQGLPLTITDTLSIETAIVTAGGISVKEINPKTMASKCVEGLYWAGEVVDVDGITGGYNLQAAFAMGYRAGQAAGNVVS</sequence>
<dbReference type="EMBL" id="JAMJEV010000006">
    <property type="protein sequence ID" value="MDO0823000.1"/>
    <property type="molecule type" value="Genomic_DNA"/>
</dbReference>
<dbReference type="SUPFAM" id="SSF160996">
    <property type="entry name" value="HI0933 insert domain-like"/>
    <property type="match status" value="1"/>
</dbReference>
<dbReference type="Gene3D" id="2.40.30.10">
    <property type="entry name" value="Translation factors"/>
    <property type="match status" value="1"/>
</dbReference>
<dbReference type="InterPro" id="IPR057661">
    <property type="entry name" value="RsdA/BaiN/AoA(So)_Rossmann"/>
</dbReference>
<protein>
    <submittedName>
        <fullName evidence="6">NAD(P)/FAD-dependent oxidoreductase</fullName>
    </submittedName>
</protein>
<dbReference type="InterPro" id="IPR004792">
    <property type="entry name" value="BaiN-like"/>
</dbReference>
<dbReference type="InterPro" id="IPR055178">
    <property type="entry name" value="RsdA/BaiN/AoA(So)-like_dom"/>
</dbReference>
<dbReference type="SUPFAM" id="SSF51905">
    <property type="entry name" value="FAD/NAD(P)-binding domain"/>
    <property type="match status" value="1"/>
</dbReference>
<gene>
    <name evidence="6" type="ORF">M8H41_09050</name>
</gene>
<dbReference type="Pfam" id="PF22780">
    <property type="entry name" value="HI0933_like_1st"/>
    <property type="match status" value="1"/>
</dbReference>
<feature type="domain" description="RsdA/BaiN/AoA(So)-like Rossmann fold-like" evidence="4">
    <location>
        <begin position="5"/>
        <end position="408"/>
    </location>
</feature>
<dbReference type="PANTHER" id="PTHR42887:SF2">
    <property type="entry name" value="OS12G0638800 PROTEIN"/>
    <property type="match status" value="1"/>
</dbReference>
<dbReference type="PANTHER" id="PTHR42887">
    <property type="entry name" value="OS12G0638800 PROTEIN"/>
    <property type="match status" value="1"/>
</dbReference>
<accession>A0ABT8QPE4</accession>
<comment type="cofactor">
    <cofactor evidence="1">
        <name>FAD</name>
        <dbReference type="ChEBI" id="CHEBI:57692"/>
    </cofactor>
</comment>
<dbReference type="Pfam" id="PF03486">
    <property type="entry name" value="HI0933_like"/>
    <property type="match status" value="1"/>
</dbReference>
<dbReference type="InterPro" id="IPR023166">
    <property type="entry name" value="BaiN-like_dom_sf"/>
</dbReference>
<dbReference type="PRINTS" id="PR00411">
    <property type="entry name" value="PNDRDTASEI"/>
</dbReference>